<dbReference type="PANTHER" id="PTHR13032">
    <property type="entry name" value="MITOCHONDRIAL IMPORT INNER MEMBRANE TRANSLOCASE SUBUNIT TIM21"/>
    <property type="match status" value="1"/>
</dbReference>
<keyword evidence="6 8" id="KW-0496">Mitochondrion</keyword>
<dbReference type="GO" id="GO:0005744">
    <property type="term" value="C:TIM23 mitochondrial import inner membrane translocase complex"/>
    <property type="evidence" value="ECO:0007669"/>
    <property type="project" value="UniProtKB-UniRule"/>
</dbReference>
<keyword evidence="8" id="KW-0811">Translocation</keyword>
<dbReference type="InterPro" id="IPR038552">
    <property type="entry name" value="Tim21_IMS_sf"/>
</dbReference>
<keyword evidence="3 8" id="KW-0812">Transmembrane</keyword>
<reference evidence="9" key="1">
    <citation type="submission" date="2021-02" db="EMBL/GenBank/DDBJ databases">
        <authorList>
            <person name="Nowell W R."/>
        </authorList>
    </citation>
    <scope>NUCLEOTIDE SEQUENCE</scope>
</reference>
<feature type="transmembrane region" description="Helical" evidence="8">
    <location>
        <begin position="93"/>
        <end position="113"/>
    </location>
</feature>
<dbReference type="Gene3D" id="3.10.450.320">
    <property type="entry name" value="Mitochondrial import inner membrane translocase subunit Tim21"/>
    <property type="match status" value="1"/>
</dbReference>
<evidence type="ECO:0000256" key="6">
    <source>
        <dbReference type="ARBA" id="ARBA00023128"/>
    </source>
</evidence>
<dbReference type="Proteomes" id="UP000663862">
    <property type="component" value="Unassembled WGS sequence"/>
</dbReference>
<dbReference type="EMBL" id="CAJOBQ010002802">
    <property type="protein sequence ID" value="CAF4579793.1"/>
    <property type="molecule type" value="Genomic_DNA"/>
</dbReference>
<evidence type="ECO:0000313" key="10">
    <source>
        <dbReference type="Proteomes" id="UP000663862"/>
    </source>
</evidence>
<accession>A0A821APB1</accession>
<dbReference type="GO" id="GO:0030150">
    <property type="term" value="P:protein import into mitochondrial matrix"/>
    <property type="evidence" value="ECO:0007669"/>
    <property type="project" value="UniProtKB-UniRule"/>
</dbReference>
<evidence type="ECO:0000313" key="9">
    <source>
        <dbReference type="EMBL" id="CAF4579793.1"/>
    </source>
</evidence>
<evidence type="ECO:0000256" key="7">
    <source>
        <dbReference type="ARBA" id="ARBA00023136"/>
    </source>
</evidence>
<dbReference type="AlphaFoldDB" id="A0A821APB1"/>
<evidence type="ECO:0000256" key="3">
    <source>
        <dbReference type="ARBA" id="ARBA00022692"/>
    </source>
</evidence>
<evidence type="ECO:0000256" key="2">
    <source>
        <dbReference type="ARBA" id="ARBA00010867"/>
    </source>
</evidence>
<comment type="similarity">
    <text evidence="2 8">Belongs to the TIM21 family.</text>
</comment>
<dbReference type="InterPro" id="IPR013261">
    <property type="entry name" value="Tim21"/>
</dbReference>
<evidence type="ECO:0000256" key="4">
    <source>
        <dbReference type="ARBA" id="ARBA00022946"/>
    </source>
</evidence>
<comment type="caution">
    <text evidence="9">The sequence shown here is derived from an EMBL/GenBank/DDBJ whole genome shotgun (WGS) entry which is preliminary data.</text>
</comment>
<name>A0A821APB1_9BILA</name>
<dbReference type="Pfam" id="PF08294">
    <property type="entry name" value="TIM21"/>
    <property type="match status" value="1"/>
</dbReference>
<comment type="function">
    <text evidence="8">Essential component of the TIM23 complex, a complex that mediates the translocation of transit peptide-containing proteins across the mitochondrial inner membrane.</text>
</comment>
<gene>
    <name evidence="9" type="ORF">TSG867_LOCUS26501</name>
</gene>
<keyword evidence="8" id="KW-0999">Mitochondrion inner membrane</keyword>
<evidence type="ECO:0000256" key="8">
    <source>
        <dbReference type="RuleBase" id="RU367142"/>
    </source>
</evidence>
<comment type="subunit">
    <text evidence="8">Component of the TIM23 complex.</text>
</comment>
<evidence type="ECO:0000256" key="5">
    <source>
        <dbReference type="ARBA" id="ARBA00022989"/>
    </source>
</evidence>
<keyword evidence="7 8" id="KW-0472">Membrane</keyword>
<keyword evidence="5 8" id="KW-1133">Transmembrane helix</keyword>
<keyword evidence="8" id="KW-0653">Protein transport</keyword>
<dbReference type="PANTHER" id="PTHR13032:SF6">
    <property type="entry name" value="MITOCHONDRIAL IMPORT INNER MEMBRANE TRANSLOCASE SUBUNIT TIM21"/>
    <property type="match status" value="1"/>
</dbReference>
<keyword evidence="8" id="KW-0813">Transport</keyword>
<protein>
    <recommendedName>
        <fullName evidence="8">Mitochondrial import inner membrane translocase subunit Tim21</fullName>
    </recommendedName>
</protein>
<keyword evidence="4" id="KW-0809">Transit peptide</keyword>
<organism evidence="9 10">
    <name type="scientific">Rotaria socialis</name>
    <dbReference type="NCBI Taxonomy" id="392032"/>
    <lineage>
        <taxon>Eukaryota</taxon>
        <taxon>Metazoa</taxon>
        <taxon>Spiralia</taxon>
        <taxon>Gnathifera</taxon>
        <taxon>Rotifera</taxon>
        <taxon>Eurotatoria</taxon>
        <taxon>Bdelloidea</taxon>
        <taxon>Philodinida</taxon>
        <taxon>Philodinidae</taxon>
        <taxon>Rotaria</taxon>
    </lineage>
</organism>
<evidence type="ECO:0000256" key="1">
    <source>
        <dbReference type="ARBA" id="ARBA00004304"/>
    </source>
</evidence>
<sequence>MISPSFHLVIKQCHKQWRSPLFRTIVVIHQRQLSTIEHEKQDSKKQDNDGLAQSQNSQIQKVKFTQKGITVYYFSDRKQQSFIIAQQTAKDTVYSLVVVAGVAALSGLCYVIMHELYSRETPNGIYKEASRICLENSDVQEALGLPIIVHTTPQIGSMRINNVRARTFDEKGHQSMTVSFYLTGKERSGVVAIKVQKNISNKFVYDYILVQLDKQWHSQNIVQVYPDSNPSSFRREISS</sequence>
<comment type="subcellular location">
    <subcellularLocation>
        <location evidence="8">Mitochondrion inner membrane</location>
        <topology evidence="8">Single-pass membrane protein</topology>
    </subcellularLocation>
    <subcellularLocation>
        <location evidence="1">Mitochondrion membrane</location>
        <topology evidence="1">Single-pass membrane protein</topology>
    </subcellularLocation>
</comment>
<proteinExistence type="inferred from homology"/>